<dbReference type="PANTHER" id="PTHR28080:SF1">
    <property type="entry name" value="PEROXISOMAL BIOGENESIS FACTOR 3"/>
    <property type="match status" value="1"/>
</dbReference>
<reference evidence="6 7" key="2">
    <citation type="submission" date="2018-11" db="EMBL/GenBank/DDBJ databases">
        <authorList>
            <consortium name="Pathogen Informatics"/>
        </authorList>
    </citation>
    <scope>NUCLEOTIDE SEQUENCE [LARGE SCALE GENOMIC DNA]</scope>
</reference>
<gene>
    <name evidence="6" type="ORF">ASIM_LOCUS10168</name>
</gene>
<keyword evidence="3" id="KW-0962">Peroxisome biogenesis</keyword>
<evidence type="ECO:0000256" key="3">
    <source>
        <dbReference type="ARBA" id="ARBA00022593"/>
    </source>
</evidence>
<evidence type="ECO:0000313" key="7">
    <source>
        <dbReference type="Proteomes" id="UP000267096"/>
    </source>
</evidence>
<dbReference type="InterPro" id="IPR006966">
    <property type="entry name" value="Peroxin-3"/>
</dbReference>
<name>A0A0M3JRR1_ANISI</name>
<dbReference type="OrthoDB" id="45930at2759"/>
<evidence type="ECO:0000256" key="4">
    <source>
        <dbReference type="ARBA" id="ARBA00025338"/>
    </source>
</evidence>
<reference evidence="8" key="1">
    <citation type="submission" date="2017-02" db="UniProtKB">
        <authorList>
            <consortium name="WormBaseParasite"/>
        </authorList>
    </citation>
    <scope>IDENTIFICATION</scope>
</reference>
<dbReference type="PANTHER" id="PTHR28080">
    <property type="entry name" value="PEROXISOMAL BIOGENESIS FACTOR 3"/>
    <property type="match status" value="1"/>
</dbReference>
<dbReference type="Proteomes" id="UP000267096">
    <property type="component" value="Unassembled WGS sequence"/>
</dbReference>
<dbReference type="WBParaSite" id="ASIM_0001061001-mRNA-1">
    <property type="protein sequence ID" value="ASIM_0001061001-mRNA-1"/>
    <property type="gene ID" value="ASIM_0001061001"/>
</dbReference>
<sequence>MICGISAKYRKEMFITNRFMMDEDKFNNAKMSSIFAFIKRHRNKILFGSALVGGAYLIHNTVKNILLEQQVAESINNDPLRIQARRHYIYDTNQRACDKSIVELAECLKKRIALRFDVESAISKLRNEPELSEDEKLLLWNKIKVMVIARIMAVAYSFSLLSVTLKCQISILASYICASFDHNDDSSSWWYKYMSNYFGSFTSHNTHSTINANAQQLFLKCVEELLNRIESICEDKLQRVSLRREFSSETLRELLEQIKCRLYSIDTRHFSYIVVPKFANQVFSEHTKSNDLPFARAIPVMADSYSRIASTRFDSPLQNTLCSTDLHQLTTYVFSLPPPQSVSNLAVQ</sequence>
<dbReference type="AlphaFoldDB" id="A0A0M3JRR1"/>
<comment type="function">
    <text evidence="4">Involved in peroxisome biosynthesis and integrity. Assembles membrane vesicles before the matrix proteins are translocated. As a docking factor for PEX19, is necessary for the import of peroxisomal membrane proteins in the peroxisomes.</text>
</comment>
<dbReference type="GO" id="GO:0030674">
    <property type="term" value="F:protein-macromolecule adaptor activity"/>
    <property type="evidence" value="ECO:0007669"/>
    <property type="project" value="TreeGrafter"/>
</dbReference>
<comment type="subunit">
    <text evidence="1">Interacts with PEX19.</text>
</comment>
<evidence type="ECO:0000256" key="2">
    <source>
        <dbReference type="ARBA" id="ARBA00014294"/>
    </source>
</evidence>
<protein>
    <recommendedName>
        <fullName evidence="2">Peroxisomal biogenesis factor 3</fullName>
    </recommendedName>
    <alternativeName>
        <fullName evidence="5">Peroxisomal assembly protein PEX3</fullName>
    </alternativeName>
</protein>
<organism evidence="8">
    <name type="scientific">Anisakis simplex</name>
    <name type="common">Herring worm</name>
    <dbReference type="NCBI Taxonomy" id="6269"/>
    <lineage>
        <taxon>Eukaryota</taxon>
        <taxon>Metazoa</taxon>
        <taxon>Ecdysozoa</taxon>
        <taxon>Nematoda</taxon>
        <taxon>Chromadorea</taxon>
        <taxon>Rhabditida</taxon>
        <taxon>Spirurina</taxon>
        <taxon>Ascaridomorpha</taxon>
        <taxon>Ascaridoidea</taxon>
        <taxon>Anisakidae</taxon>
        <taxon>Anisakis</taxon>
        <taxon>Anisakis simplex complex</taxon>
    </lineage>
</organism>
<dbReference type="GO" id="GO:0005778">
    <property type="term" value="C:peroxisomal membrane"/>
    <property type="evidence" value="ECO:0007669"/>
    <property type="project" value="InterPro"/>
</dbReference>
<keyword evidence="7" id="KW-1185">Reference proteome</keyword>
<evidence type="ECO:0000313" key="8">
    <source>
        <dbReference type="WBParaSite" id="ASIM_0001061001-mRNA-1"/>
    </source>
</evidence>
<dbReference type="Pfam" id="PF04882">
    <property type="entry name" value="Peroxin-3"/>
    <property type="match status" value="1"/>
</dbReference>
<evidence type="ECO:0000256" key="1">
    <source>
        <dbReference type="ARBA" id="ARBA00011494"/>
    </source>
</evidence>
<accession>A0A0M3JRR1</accession>
<evidence type="ECO:0000256" key="5">
    <source>
        <dbReference type="ARBA" id="ARBA00029630"/>
    </source>
</evidence>
<dbReference type="EMBL" id="UYRR01030986">
    <property type="protein sequence ID" value="VDK42457.1"/>
    <property type="molecule type" value="Genomic_DNA"/>
</dbReference>
<dbReference type="GO" id="GO:0045046">
    <property type="term" value="P:protein import into peroxisome membrane"/>
    <property type="evidence" value="ECO:0007669"/>
    <property type="project" value="TreeGrafter"/>
</dbReference>
<evidence type="ECO:0000313" key="6">
    <source>
        <dbReference type="EMBL" id="VDK42457.1"/>
    </source>
</evidence>
<proteinExistence type="predicted"/>